<keyword evidence="2" id="KW-1185">Reference proteome</keyword>
<sequence>MAGLDSGSAGRVAIYKWHPHPLLVRTPWEHAAPRSGVRCVLQSSYRTSVRGPDQ</sequence>
<gene>
    <name evidence="1" type="ORF">SPARVUS_LOCUS10124628</name>
</gene>
<reference evidence="1" key="1">
    <citation type="submission" date="2023-05" db="EMBL/GenBank/DDBJ databases">
        <authorList>
            <person name="Stuckert A."/>
        </authorList>
    </citation>
    <scope>NUCLEOTIDE SEQUENCE</scope>
</reference>
<dbReference type="EMBL" id="CATNWA010015610">
    <property type="protein sequence ID" value="CAI9585063.1"/>
    <property type="molecule type" value="Genomic_DNA"/>
</dbReference>
<accession>A0ABN9ENZ4</accession>
<comment type="caution">
    <text evidence="1">The sequence shown here is derived from an EMBL/GenBank/DDBJ whole genome shotgun (WGS) entry which is preliminary data.</text>
</comment>
<name>A0ABN9ENZ4_9NEOB</name>
<dbReference type="Proteomes" id="UP001162483">
    <property type="component" value="Unassembled WGS sequence"/>
</dbReference>
<protein>
    <submittedName>
        <fullName evidence="1">Uncharacterized protein</fullName>
    </submittedName>
</protein>
<evidence type="ECO:0000313" key="1">
    <source>
        <dbReference type="EMBL" id="CAI9585063.1"/>
    </source>
</evidence>
<organism evidence="1 2">
    <name type="scientific">Staurois parvus</name>
    <dbReference type="NCBI Taxonomy" id="386267"/>
    <lineage>
        <taxon>Eukaryota</taxon>
        <taxon>Metazoa</taxon>
        <taxon>Chordata</taxon>
        <taxon>Craniata</taxon>
        <taxon>Vertebrata</taxon>
        <taxon>Euteleostomi</taxon>
        <taxon>Amphibia</taxon>
        <taxon>Batrachia</taxon>
        <taxon>Anura</taxon>
        <taxon>Neobatrachia</taxon>
        <taxon>Ranoidea</taxon>
        <taxon>Ranidae</taxon>
        <taxon>Staurois</taxon>
    </lineage>
</organism>
<proteinExistence type="predicted"/>
<evidence type="ECO:0000313" key="2">
    <source>
        <dbReference type="Proteomes" id="UP001162483"/>
    </source>
</evidence>